<dbReference type="EMBL" id="CP034328">
    <property type="protein sequence ID" value="AZL58955.1"/>
    <property type="molecule type" value="Genomic_DNA"/>
</dbReference>
<dbReference type="Gene3D" id="1.10.287.130">
    <property type="match status" value="1"/>
</dbReference>
<keyword evidence="4" id="KW-1003">Cell membrane</keyword>
<evidence type="ECO:0000256" key="2">
    <source>
        <dbReference type="ARBA" id="ARBA00004651"/>
    </source>
</evidence>
<evidence type="ECO:0000256" key="8">
    <source>
        <dbReference type="ARBA" id="ARBA00023012"/>
    </source>
</evidence>
<evidence type="ECO:0000256" key="5">
    <source>
        <dbReference type="ARBA" id="ARBA00022553"/>
    </source>
</evidence>
<evidence type="ECO:0000256" key="6">
    <source>
        <dbReference type="ARBA" id="ARBA00022679"/>
    </source>
</evidence>
<evidence type="ECO:0000256" key="7">
    <source>
        <dbReference type="ARBA" id="ARBA00022777"/>
    </source>
</evidence>
<evidence type="ECO:0000256" key="1">
    <source>
        <dbReference type="ARBA" id="ARBA00000085"/>
    </source>
</evidence>
<organism evidence="12 13">
    <name type="scientific">Tabrizicola piscis</name>
    <dbReference type="NCBI Taxonomy" id="2494374"/>
    <lineage>
        <taxon>Bacteria</taxon>
        <taxon>Pseudomonadati</taxon>
        <taxon>Pseudomonadota</taxon>
        <taxon>Alphaproteobacteria</taxon>
        <taxon>Rhodobacterales</taxon>
        <taxon>Paracoccaceae</taxon>
        <taxon>Tabrizicola</taxon>
    </lineage>
</organism>
<dbReference type="Gene3D" id="3.30.565.10">
    <property type="entry name" value="Histidine kinase-like ATPase, C-terminal domain"/>
    <property type="match status" value="1"/>
</dbReference>
<keyword evidence="5" id="KW-0597">Phosphoprotein</keyword>
<evidence type="ECO:0000256" key="9">
    <source>
        <dbReference type="ARBA" id="ARBA00023026"/>
    </source>
</evidence>
<dbReference type="SUPFAM" id="SSF47384">
    <property type="entry name" value="Homodimeric domain of signal transducing histidine kinase"/>
    <property type="match status" value="1"/>
</dbReference>
<evidence type="ECO:0000313" key="12">
    <source>
        <dbReference type="EMBL" id="AZL58955.1"/>
    </source>
</evidence>
<dbReference type="PANTHER" id="PTHR44936">
    <property type="entry name" value="SENSOR PROTEIN CREC"/>
    <property type="match status" value="1"/>
</dbReference>
<keyword evidence="8" id="KW-0902">Two-component regulatory system</keyword>
<comment type="catalytic activity">
    <reaction evidence="1">
        <text>ATP + protein L-histidine = ADP + protein N-phospho-L-histidine.</text>
        <dbReference type="EC" id="2.7.13.3"/>
    </reaction>
</comment>
<dbReference type="RefSeq" id="WP_125325153.1">
    <property type="nucleotide sequence ID" value="NZ_CP034328.1"/>
</dbReference>
<keyword evidence="10" id="KW-1133">Transmembrane helix</keyword>
<dbReference type="GO" id="GO:0005886">
    <property type="term" value="C:plasma membrane"/>
    <property type="evidence" value="ECO:0007669"/>
    <property type="project" value="UniProtKB-SubCell"/>
</dbReference>
<keyword evidence="9" id="KW-0843">Virulence</keyword>
<dbReference type="OrthoDB" id="9815202at2"/>
<dbReference type="PROSITE" id="PS50109">
    <property type="entry name" value="HIS_KIN"/>
    <property type="match status" value="1"/>
</dbReference>
<keyword evidence="13" id="KW-1185">Reference proteome</keyword>
<keyword evidence="10" id="KW-0812">Transmembrane</keyword>
<feature type="domain" description="Histidine kinase" evidence="11">
    <location>
        <begin position="124"/>
        <end position="323"/>
    </location>
</feature>
<dbReference type="SMART" id="SM00388">
    <property type="entry name" value="HisKA"/>
    <property type="match status" value="1"/>
</dbReference>
<keyword evidence="7 12" id="KW-0418">Kinase</keyword>
<dbReference type="InterPro" id="IPR036097">
    <property type="entry name" value="HisK_dim/P_sf"/>
</dbReference>
<dbReference type="EC" id="2.7.13.3" evidence="3"/>
<dbReference type="InterPro" id="IPR004358">
    <property type="entry name" value="Sig_transdc_His_kin-like_C"/>
</dbReference>
<keyword evidence="10" id="KW-0472">Membrane</keyword>
<dbReference type="Pfam" id="PF00512">
    <property type="entry name" value="HisKA"/>
    <property type="match status" value="1"/>
</dbReference>
<evidence type="ECO:0000313" key="13">
    <source>
        <dbReference type="Proteomes" id="UP000282002"/>
    </source>
</evidence>
<dbReference type="InterPro" id="IPR005467">
    <property type="entry name" value="His_kinase_dom"/>
</dbReference>
<dbReference type="Proteomes" id="UP000282002">
    <property type="component" value="Chromosome"/>
</dbReference>
<sequence length="324" mass="34048">MTRRWRPNLAFVLGGALAGTLGLSFAGLIALRYLGPEIGFRNAAILLAAAIALATAVLAWLLVRLLLRPIRALETYAVAAETGSAAVPPLHFGTRELHATARRVIAMAETLRDREAAVRAFSDHVTHEFRTPVSAILAAAELLADGGTLTPADAALVGQIEGASAQIEAQLAALRNAVRAREARYTGSSTLSDLLRRLSDDWPALQLDAEGDSMEIPIGEEGLNIVLTQLFRNAVENGASAISLRAVAHGPEIQLLVADDGTGISAGNAPRVFDPFFTTRREAGGTGMGLAIVRNLLQAHGASIALAPSAKGTTFLLTFLQPEA</sequence>
<protein>
    <recommendedName>
        <fullName evidence="3">histidine kinase</fullName>
        <ecNumber evidence="3">2.7.13.3</ecNumber>
    </recommendedName>
</protein>
<dbReference type="GO" id="GO:0000155">
    <property type="term" value="F:phosphorelay sensor kinase activity"/>
    <property type="evidence" value="ECO:0007669"/>
    <property type="project" value="InterPro"/>
</dbReference>
<dbReference type="Gene3D" id="6.10.340.10">
    <property type="match status" value="1"/>
</dbReference>
<evidence type="ECO:0000256" key="10">
    <source>
        <dbReference type="SAM" id="Phobius"/>
    </source>
</evidence>
<proteinExistence type="predicted"/>
<dbReference type="PANTHER" id="PTHR44936:SF9">
    <property type="entry name" value="SENSOR PROTEIN CREC"/>
    <property type="match status" value="1"/>
</dbReference>
<dbReference type="InterPro" id="IPR003661">
    <property type="entry name" value="HisK_dim/P_dom"/>
</dbReference>
<evidence type="ECO:0000259" key="11">
    <source>
        <dbReference type="PROSITE" id="PS50109"/>
    </source>
</evidence>
<dbReference type="InterPro" id="IPR003594">
    <property type="entry name" value="HATPase_dom"/>
</dbReference>
<dbReference type="Pfam" id="PF02518">
    <property type="entry name" value="HATPase_c"/>
    <property type="match status" value="1"/>
</dbReference>
<dbReference type="KEGG" id="taw:EI545_08935"/>
<dbReference type="SMART" id="SM00387">
    <property type="entry name" value="HATPase_c"/>
    <property type="match status" value="1"/>
</dbReference>
<reference evidence="12 13" key="1">
    <citation type="submission" date="2018-12" db="EMBL/GenBank/DDBJ databases">
        <title>Complete genome sequencing of Tabrizicola sp. K13M18.</title>
        <authorList>
            <person name="Bae J.-W."/>
        </authorList>
    </citation>
    <scope>NUCLEOTIDE SEQUENCE [LARGE SCALE GENOMIC DNA]</scope>
    <source>
        <strain evidence="12 13">K13M18</strain>
    </source>
</reference>
<evidence type="ECO:0000256" key="4">
    <source>
        <dbReference type="ARBA" id="ARBA00022475"/>
    </source>
</evidence>
<name>A0A3S8U5X8_9RHOB</name>
<dbReference type="InterPro" id="IPR036890">
    <property type="entry name" value="HATPase_C_sf"/>
</dbReference>
<accession>A0A3S8U5X8</accession>
<dbReference type="InterPro" id="IPR050980">
    <property type="entry name" value="2C_sensor_his_kinase"/>
</dbReference>
<dbReference type="SUPFAM" id="SSF55874">
    <property type="entry name" value="ATPase domain of HSP90 chaperone/DNA topoisomerase II/histidine kinase"/>
    <property type="match status" value="1"/>
</dbReference>
<gene>
    <name evidence="12" type="ORF">EI545_08935</name>
</gene>
<dbReference type="PRINTS" id="PR00344">
    <property type="entry name" value="BCTRLSENSOR"/>
</dbReference>
<evidence type="ECO:0000256" key="3">
    <source>
        <dbReference type="ARBA" id="ARBA00012438"/>
    </source>
</evidence>
<keyword evidence="6" id="KW-0808">Transferase</keyword>
<dbReference type="AlphaFoldDB" id="A0A3S8U5X8"/>
<comment type="subcellular location">
    <subcellularLocation>
        <location evidence="2">Cell membrane</location>
        <topology evidence="2">Multi-pass membrane protein</topology>
    </subcellularLocation>
</comment>
<feature type="transmembrane region" description="Helical" evidence="10">
    <location>
        <begin position="42"/>
        <end position="63"/>
    </location>
</feature>